<protein>
    <submittedName>
        <fullName evidence="7">Fibro-slime domain-containing protein</fullName>
    </submittedName>
</protein>
<dbReference type="Pfam" id="PF07691">
    <property type="entry name" value="PA14"/>
    <property type="match status" value="1"/>
</dbReference>
<evidence type="ECO:0000256" key="4">
    <source>
        <dbReference type="SAM" id="MobiDB-lite"/>
    </source>
</evidence>
<comment type="similarity">
    <text evidence="1">Belongs to the prespore-cell-inducing factor family.</text>
</comment>
<proteinExistence type="inferred from homology"/>
<dbReference type="InterPro" id="IPR051154">
    <property type="entry name" value="Prespore-cell_inducing_factor"/>
</dbReference>
<keyword evidence="8" id="KW-1185">Reference proteome</keyword>
<dbReference type="NCBIfam" id="TIGR02148">
    <property type="entry name" value="Fibro_Slime"/>
    <property type="match status" value="1"/>
</dbReference>
<evidence type="ECO:0000259" key="6">
    <source>
        <dbReference type="PROSITE" id="PS51820"/>
    </source>
</evidence>
<dbReference type="PROSITE" id="PS51257">
    <property type="entry name" value="PROKAR_LIPOPROTEIN"/>
    <property type="match status" value="1"/>
</dbReference>
<evidence type="ECO:0000313" key="7">
    <source>
        <dbReference type="EMBL" id="TKC89178.1"/>
    </source>
</evidence>
<dbReference type="GO" id="GO:0005576">
    <property type="term" value="C:extracellular region"/>
    <property type="evidence" value="ECO:0007669"/>
    <property type="project" value="TreeGrafter"/>
</dbReference>
<feature type="compositionally biased region" description="Gly residues" evidence="4">
    <location>
        <begin position="36"/>
        <end position="56"/>
    </location>
</feature>
<accession>A0A4U1I715</accession>
<organism evidence="7 8">
    <name type="scientific">Polyangium fumosum</name>
    <dbReference type="NCBI Taxonomy" id="889272"/>
    <lineage>
        <taxon>Bacteria</taxon>
        <taxon>Pseudomonadati</taxon>
        <taxon>Myxococcota</taxon>
        <taxon>Polyangia</taxon>
        <taxon>Polyangiales</taxon>
        <taxon>Polyangiaceae</taxon>
        <taxon>Polyangium</taxon>
    </lineage>
</organism>
<name>A0A4U1I715_9BACT</name>
<evidence type="ECO:0000256" key="3">
    <source>
        <dbReference type="ARBA" id="ARBA00023180"/>
    </source>
</evidence>
<keyword evidence="2 5" id="KW-0732">Signal</keyword>
<dbReference type="Proteomes" id="UP000309215">
    <property type="component" value="Unassembled WGS sequence"/>
</dbReference>
<feature type="compositionally biased region" description="Low complexity" evidence="4">
    <location>
        <begin position="22"/>
        <end position="35"/>
    </location>
</feature>
<gene>
    <name evidence="7" type="ORF">E8A74_51315</name>
</gene>
<reference evidence="7 8" key="1">
    <citation type="submission" date="2019-04" db="EMBL/GenBank/DDBJ databases">
        <authorList>
            <person name="Li Y."/>
            <person name="Wang J."/>
        </authorList>
    </citation>
    <scope>NUCLEOTIDE SEQUENCE [LARGE SCALE GENOMIC DNA]</scope>
    <source>
        <strain evidence="7 8">DSM 14668</strain>
    </source>
</reference>
<dbReference type="InterPro" id="IPR011658">
    <property type="entry name" value="PA14_dom"/>
</dbReference>
<evidence type="ECO:0000256" key="5">
    <source>
        <dbReference type="SAM" id="SignalP"/>
    </source>
</evidence>
<feature type="region of interest" description="Disordered" evidence="4">
    <location>
        <begin position="22"/>
        <end position="73"/>
    </location>
</feature>
<evidence type="ECO:0000313" key="8">
    <source>
        <dbReference type="Proteomes" id="UP000309215"/>
    </source>
</evidence>
<dbReference type="RefSeq" id="WP_136936539.1">
    <property type="nucleotide sequence ID" value="NZ_SSMQ01000161.1"/>
</dbReference>
<dbReference type="OrthoDB" id="9816455at2"/>
<evidence type="ECO:0000256" key="1">
    <source>
        <dbReference type="ARBA" id="ARBA00008709"/>
    </source>
</evidence>
<dbReference type="PROSITE" id="PS51820">
    <property type="entry name" value="PA14"/>
    <property type="match status" value="1"/>
</dbReference>
<dbReference type="AlphaFoldDB" id="A0A4U1I715"/>
<feature type="domain" description="PA14" evidence="6">
    <location>
        <begin position="154"/>
        <end position="304"/>
    </location>
</feature>
<dbReference type="InterPro" id="IPR011874">
    <property type="entry name" value="Fibro_Slime"/>
</dbReference>
<dbReference type="EMBL" id="SSMQ01000161">
    <property type="protein sequence ID" value="TKC89178.1"/>
    <property type="molecule type" value="Genomic_DNA"/>
</dbReference>
<sequence>MRTTILSLLGLLLVLGCSSGQDTGSPTGATTASSGAGSGGGGNGGAGAGGAGGEGGLNLTTSSSGTGGDTGEECLSTLTMRVRDFSESHPDFQWSDHPNFGEIVGIRQGILAAELAKQPDGSFKPVYVAGNDVSPDGPTYAPFTGVANFDSWYRDTPGVNFSANVQIPLTGNGTTLVYDDANFHPIDAMFGFGNEGFELNGMPNNWHFTTEALVSFRYKGGEVFTFRGDDDIWVFINHRLAIDLGGLHGPELGTVDLDQRASELGLVLGGVYDLQVFHAERNYSGSNYRFETSNFCFLPVDPPK</sequence>
<dbReference type="PANTHER" id="PTHR31137">
    <property type="entry name" value="PROTEIN PSIB-RELATED-RELATED"/>
    <property type="match status" value="1"/>
</dbReference>
<keyword evidence="3" id="KW-0325">Glycoprotein</keyword>
<feature type="signal peptide" evidence="5">
    <location>
        <begin position="1"/>
        <end position="20"/>
    </location>
</feature>
<comment type="caution">
    <text evidence="7">The sequence shown here is derived from an EMBL/GenBank/DDBJ whole genome shotgun (WGS) entry which is preliminary data.</text>
</comment>
<dbReference type="InterPro" id="IPR037524">
    <property type="entry name" value="PA14/GLEYA"/>
</dbReference>
<evidence type="ECO:0000256" key="2">
    <source>
        <dbReference type="ARBA" id="ARBA00022729"/>
    </source>
</evidence>
<feature type="chain" id="PRO_5020283694" evidence="5">
    <location>
        <begin position="21"/>
        <end position="304"/>
    </location>
</feature>